<accession>A0A0P1L1Y1</accession>
<dbReference type="Gene3D" id="3.30.1520.10">
    <property type="entry name" value="Phox-like domain"/>
    <property type="match status" value="1"/>
</dbReference>
<dbReference type="GO" id="GO:0000329">
    <property type="term" value="C:fungal-type vacuole membrane"/>
    <property type="evidence" value="ECO:0007669"/>
    <property type="project" value="UniProtKB-ARBA"/>
</dbReference>
<evidence type="ECO:0000313" key="7">
    <source>
        <dbReference type="EMBL" id="CUS24181.1"/>
    </source>
</evidence>
<dbReference type="OrthoDB" id="428895at2759"/>
<feature type="domain" description="PX" evidence="6">
    <location>
        <begin position="4"/>
        <end position="130"/>
    </location>
</feature>
<evidence type="ECO:0000256" key="2">
    <source>
        <dbReference type="ARBA" id="ARBA00022554"/>
    </source>
</evidence>
<dbReference type="GO" id="GO:0097576">
    <property type="term" value="P:vacuole fusion"/>
    <property type="evidence" value="ECO:0007669"/>
    <property type="project" value="UniProtKB-ARBA"/>
</dbReference>
<comment type="function">
    <text evidence="4">Essential for proper morphogenesis of the vacuole. May exist as structural reinforcement on the surface of the vacuolar membrane and be required for maintenance against rupture by osmotic pressure.</text>
</comment>
<evidence type="ECO:0000256" key="1">
    <source>
        <dbReference type="ARBA" id="ARBA00004116"/>
    </source>
</evidence>
<dbReference type="InterPro" id="IPR000727">
    <property type="entry name" value="T_SNARE_dom"/>
</dbReference>
<reference evidence="8" key="1">
    <citation type="submission" date="2015-10" db="EMBL/GenBank/DDBJ databases">
        <authorList>
            <person name="Devillers H."/>
        </authorList>
    </citation>
    <scope>NUCLEOTIDE SEQUENCE [LARGE SCALE GENOMIC DNA]</scope>
</reference>
<evidence type="ECO:0000313" key="8">
    <source>
        <dbReference type="Proteomes" id="UP000236544"/>
    </source>
</evidence>
<dbReference type="FunFam" id="1.20.5.110:FF:000058">
    <property type="entry name" value="VAM7p Vacuolar SNARE protein"/>
    <property type="match status" value="1"/>
</dbReference>
<evidence type="ECO:0000259" key="5">
    <source>
        <dbReference type="PROSITE" id="PS50192"/>
    </source>
</evidence>
<dbReference type="SUPFAM" id="SSF58038">
    <property type="entry name" value="SNARE fusion complex"/>
    <property type="match status" value="1"/>
</dbReference>
<dbReference type="GO" id="GO:0016192">
    <property type="term" value="P:vesicle-mediated transport"/>
    <property type="evidence" value="ECO:0007669"/>
    <property type="project" value="UniProtKB-ARBA"/>
</dbReference>
<protein>
    <submittedName>
        <fullName evidence="7">LAQU0S14e02036g1_1</fullName>
    </submittedName>
</protein>
<dbReference type="AlphaFoldDB" id="A0A0P1L1Y1"/>
<dbReference type="GO" id="GO:0007034">
    <property type="term" value="P:vacuolar transport"/>
    <property type="evidence" value="ECO:0007669"/>
    <property type="project" value="UniProtKB-ARBA"/>
</dbReference>
<dbReference type="InterPro" id="IPR001683">
    <property type="entry name" value="PX_dom"/>
</dbReference>
<keyword evidence="2" id="KW-0926">Vacuole</keyword>
<proteinExistence type="predicted"/>
<dbReference type="GO" id="GO:0035091">
    <property type="term" value="F:phosphatidylinositol binding"/>
    <property type="evidence" value="ECO:0007669"/>
    <property type="project" value="InterPro"/>
</dbReference>
<evidence type="ECO:0000259" key="6">
    <source>
        <dbReference type="PROSITE" id="PS50195"/>
    </source>
</evidence>
<name>A0A0P1L1Y1_9SACH</name>
<dbReference type="CDD" id="cd15858">
    <property type="entry name" value="SNARE_VAM7"/>
    <property type="match status" value="1"/>
</dbReference>
<keyword evidence="8" id="KW-1185">Reference proteome</keyword>
<dbReference type="Gene3D" id="1.20.5.110">
    <property type="match status" value="1"/>
</dbReference>
<dbReference type="SUPFAM" id="SSF64268">
    <property type="entry name" value="PX domain"/>
    <property type="match status" value="1"/>
</dbReference>
<evidence type="ECO:0000256" key="3">
    <source>
        <dbReference type="ARBA" id="ARBA00023054"/>
    </source>
</evidence>
<keyword evidence="3" id="KW-0175">Coiled coil</keyword>
<dbReference type="SMART" id="SM00312">
    <property type="entry name" value="PX"/>
    <property type="match status" value="1"/>
</dbReference>
<evidence type="ECO:0000256" key="4">
    <source>
        <dbReference type="ARBA" id="ARBA00054927"/>
    </source>
</evidence>
<gene>
    <name evidence="7" type="ORF">LAQU0_S14e02036g</name>
</gene>
<feature type="domain" description="T-SNARE coiled-coil homology" evidence="5">
    <location>
        <begin position="284"/>
        <end position="346"/>
    </location>
</feature>
<dbReference type="Proteomes" id="UP000236544">
    <property type="component" value="Unassembled WGS sequence"/>
</dbReference>
<dbReference type="PROSITE" id="PS50192">
    <property type="entry name" value="T_SNARE"/>
    <property type="match status" value="1"/>
</dbReference>
<dbReference type="Pfam" id="PF00787">
    <property type="entry name" value="PX"/>
    <property type="match status" value="1"/>
</dbReference>
<organism evidence="7 8">
    <name type="scientific">Lachancea quebecensis</name>
    <dbReference type="NCBI Taxonomy" id="1654605"/>
    <lineage>
        <taxon>Eukaryota</taxon>
        <taxon>Fungi</taxon>
        <taxon>Dikarya</taxon>
        <taxon>Ascomycota</taxon>
        <taxon>Saccharomycotina</taxon>
        <taxon>Saccharomycetes</taxon>
        <taxon>Saccharomycetales</taxon>
        <taxon>Saccharomycetaceae</taxon>
        <taxon>Lachancea</taxon>
    </lineage>
</organism>
<dbReference type="PROSITE" id="PS50195">
    <property type="entry name" value="PX"/>
    <property type="match status" value="1"/>
</dbReference>
<sequence length="349" mass="40157">MLGDKSVRVEVHVSKGQIVKRSYTLYRIDLKITKDGGAESSFHSLRRFSEFVKLRKDLEHEVGCELPYELPPRRFSGWLRPASSCDPDVIEERVRELNTFLQDLLNDSFDTRWRKARSLCRFLRIPDDWDSTGFEGKHDSNLRGFSPSRNQQVEDLADAQKWLEELRNCKILYEEVAQNTSSFAKASVQLRLRIHNLEKGLKKIEAEQLVGASEISRRQTLLNGLKSDLNQSSLTWAPQSAEIYNSEFAPTNKPQTLKPIAGRKLGETSQTTRLNNQELLQLHKDTTQEQDKELEQLRRIILSQKDLSLTMNHELAQQNELLDYMGSEVDATASKLRVANRKAKKFNGN</sequence>
<dbReference type="EMBL" id="LN890536">
    <property type="protein sequence ID" value="CUS24181.1"/>
    <property type="molecule type" value="Genomic_DNA"/>
</dbReference>
<dbReference type="SMART" id="SM00397">
    <property type="entry name" value="t_SNARE"/>
    <property type="match status" value="1"/>
</dbReference>
<dbReference type="InterPro" id="IPR036871">
    <property type="entry name" value="PX_dom_sf"/>
</dbReference>
<comment type="subcellular location">
    <subcellularLocation>
        <location evidence="1">Vacuole</location>
    </subcellularLocation>
</comment>